<organism evidence="2 3">
    <name type="scientific">Rhodopirellula baltica (strain DSM 10527 / NCIMB 13988 / SH1)</name>
    <dbReference type="NCBI Taxonomy" id="243090"/>
    <lineage>
        <taxon>Bacteria</taxon>
        <taxon>Pseudomonadati</taxon>
        <taxon>Planctomycetota</taxon>
        <taxon>Planctomycetia</taxon>
        <taxon>Pirellulales</taxon>
        <taxon>Pirellulaceae</taxon>
        <taxon>Rhodopirellula</taxon>
    </lineage>
</organism>
<dbReference type="EnsemblBacteria" id="CAD77413">
    <property type="protein sequence ID" value="CAD77413"/>
    <property type="gene ID" value="RB12142"/>
</dbReference>
<sequence>MLSRKRLDDASLCSKASAWMPCGTWPTWIANRILANPATSRGGGCRPGCTWRWCLAGERCSRESVSMTSRFVPKHRRGRHVEHGLQDCEPNSGESGYESERRL</sequence>
<gene>
    <name evidence="2" type="ordered locus">RB12142</name>
</gene>
<dbReference type="KEGG" id="rba:RB12142"/>
<dbReference type="AlphaFoldDB" id="Q7UJ45"/>
<dbReference type="InParanoid" id="Q7UJ45"/>
<evidence type="ECO:0000256" key="1">
    <source>
        <dbReference type="SAM" id="MobiDB-lite"/>
    </source>
</evidence>
<reference evidence="2 3" key="1">
    <citation type="journal article" date="2003" name="Proc. Natl. Acad. Sci. U.S.A.">
        <title>Complete genome sequence of the marine planctomycete Pirellula sp. strain 1.</title>
        <authorList>
            <person name="Gloeckner F.O."/>
            <person name="Kube M."/>
            <person name="Bauer M."/>
            <person name="Teeling H."/>
            <person name="Lombardot T."/>
            <person name="Ludwig W."/>
            <person name="Gade D."/>
            <person name="Beck A."/>
            <person name="Borzym K."/>
            <person name="Heitmann K."/>
            <person name="Rabus R."/>
            <person name="Schlesner H."/>
            <person name="Amann R."/>
            <person name="Reinhardt R."/>
        </authorList>
    </citation>
    <scope>NUCLEOTIDE SEQUENCE [LARGE SCALE GENOMIC DNA]</scope>
    <source>
        <strain evidence="3">DSM 10527 / NCIMB 13988 / SH1</strain>
    </source>
</reference>
<evidence type="ECO:0000313" key="3">
    <source>
        <dbReference type="Proteomes" id="UP000001025"/>
    </source>
</evidence>
<accession>Q7UJ45</accession>
<keyword evidence="3" id="KW-1185">Reference proteome</keyword>
<protein>
    <submittedName>
        <fullName evidence="2">Uncharacterized protein</fullName>
    </submittedName>
</protein>
<dbReference type="HOGENOM" id="CLU_154610_0_0_0"/>
<dbReference type="Proteomes" id="UP000001025">
    <property type="component" value="Chromosome"/>
</dbReference>
<proteinExistence type="predicted"/>
<dbReference type="STRING" id="243090.RB12142"/>
<evidence type="ECO:0000313" key="2">
    <source>
        <dbReference type="EMBL" id="CAD77413.1"/>
    </source>
</evidence>
<dbReference type="EMBL" id="BX294154">
    <property type="protein sequence ID" value="CAD77413.1"/>
    <property type="molecule type" value="Genomic_DNA"/>
</dbReference>
<feature type="region of interest" description="Disordered" evidence="1">
    <location>
        <begin position="76"/>
        <end position="103"/>
    </location>
</feature>
<name>Q7UJ45_RHOBA</name>